<sequence length="313" mass="34510">MQFSTAADLKFCSATSSEGIRRVRLLRSAQLECITVALVWIDVAMVTHQIVLDFSLTASNSTDKNGTDERPQLAEFSSDHPALSSRASTGLFIAITAMAFLFLLEVCDLVLCAASFCINLSLLVARVTPLARDFVALLITFRLVRLLTLFGGLTRAEKRQILRMLDGYRREESFNLEQQRMLQTELENRTRECQDLRELVKSATLSRNRLRQKQMGQHQLKQEDGSPNEESCTDVTGGSPDNSRTGTRSVPDDSGHSSDSSPDSPPRETFGRGLESSSTEAPQIGIELAEVADSNPQPAQDELDEGGAFTSKF</sequence>
<dbReference type="WBParaSite" id="maker-uti_cns_0000449-snap-gene-1.8-mRNA-1">
    <property type="protein sequence ID" value="maker-uti_cns_0000449-snap-gene-1.8-mRNA-1"/>
    <property type="gene ID" value="maker-uti_cns_0000449-snap-gene-1.8"/>
</dbReference>
<evidence type="ECO:0000313" key="4">
    <source>
        <dbReference type="WBParaSite" id="maker-uti_cns_0000449-snap-gene-1.8-mRNA-1"/>
    </source>
</evidence>
<name>A0A1I8FZQ8_9PLAT</name>
<evidence type="ECO:0000256" key="1">
    <source>
        <dbReference type="SAM" id="MobiDB-lite"/>
    </source>
</evidence>
<dbReference type="AlphaFoldDB" id="A0A1I8FZQ8"/>
<feature type="compositionally biased region" description="Polar residues" evidence="1">
    <location>
        <begin position="228"/>
        <end position="248"/>
    </location>
</feature>
<evidence type="ECO:0000256" key="2">
    <source>
        <dbReference type="SAM" id="Phobius"/>
    </source>
</evidence>
<feature type="transmembrane region" description="Helical" evidence="2">
    <location>
        <begin position="87"/>
        <end position="104"/>
    </location>
</feature>
<evidence type="ECO:0000313" key="3">
    <source>
        <dbReference type="Proteomes" id="UP000095280"/>
    </source>
</evidence>
<feature type="transmembrane region" description="Helical" evidence="2">
    <location>
        <begin position="31"/>
        <end position="51"/>
    </location>
</feature>
<reference evidence="4" key="1">
    <citation type="submission" date="2016-11" db="UniProtKB">
        <authorList>
            <consortium name="WormBaseParasite"/>
        </authorList>
    </citation>
    <scope>IDENTIFICATION</scope>
</reference>
<accession>A0A1I8FZQ8</accession>
<proteinExistence type="predicted"/>
<keyword evidence="2" id="KW-0472">Membrane</keyword>
<feature type="transmembrane region" description="Helical" evidence="2">
    <location>
        <begin position="134"/>
        <end position="154"/>
    </location>
</feature>
<keyword evidence="3" id="KW-1185">Reference proteome</keyword>
<organism evidence="3 4">
    <name type="scientific">Macrostomum lignano</name>
    <dbReference type="NCBI Taxonomy" id="282301"/>
    <lineage>
        <taxon>Eukaryota</taxon>
        <taxon>Metazoa</taxon>
        <taxon>Spiralia</taxon>
        <taxon>Lophotrochozoa</taxon>
        <taxon>Platyhelminthes</taxon>
        <taxon>Rhabditophora</taxon>
        <taxon>Macrostomorpha</taxon>
        <taxon>Macrostomida</taxon>
        <taxon>Macrostomidae</taxon>
        <taxon>Macrostomum</taxon>
    </lineage>
</organism>
<keyword evidence="2" id="KW-1133">Transmembrane helix</keyword>
<keyword evidence="2" id="KW-0812">Transmembrane</keyword>
<dbReference type="Proteomes" id="UP000095280">
    <property type="component" value="Unplaced"/>
</dbReference>
<protein>
    <submittedName>
        <fullName evidence="4">Ion_trans domain-containing protein</fullName>
    </submittedName>
</protein>
<feature type="region of interest" description="Disordered" evidence="1">
    <location>
        <begin position="207"/>
        <end position="313"/>
    </location>
</feature>